<dbReference type="AlphaFoldDB" id="A0A4V1ANH1"/>
<proteinExistence type="predicted"/>
<accession>A0A4V1ANH1</accession>
<name>A0A4V1ANH1_9BACL</name>
<evidence type="ECO:0000313" key="2">
    <source>
        <dbReference type="EMBL" id="QBP42755.1"/>
    </source>
</evidence>
<evidence type="ECO:0000256" key="1">
    <source>
        <dbReference type="SAM" id="MobiDB-lite"/>
    </source>
</evidence>
<dbReference type="EMBL" id="CP038015">
    <property type="protein sequence ID" value="QBP42755.1"/>
    <property type="molecule type" value="Genomic_DNA"/>
</dbReference>
<keyword evidence="3" id="KW-1185">Reference proteome</keyword>
<feature type="compositionally biased region" description="Basic and acidic residues" evidence="1">
    <location>
        <begin position="1"/>
        <end position="12"/>
    </location>
</feature>
<dbReference type="RefSeq" id="WP_134211432.1">
    <property type="nucleotide sequence ID" value="NZ_CP038015.1"/>
</dbReference>
<gene>
    <name evidence="2" type="ORF">E2636_17135</name>
</gene>
<dbReference type="KEGG" id="panc:E2636_17135"/>
<organism evidence="2 3">
    <name type="scientific">Paenisporosarcina antarctica</name>
    <dbReference type="NCBI Taxonomy" id="417367"/>
    <lineage>
        <taxon>Bacteria</taxon>
        <taxon>Bacillati</taxon>
        <taxon>Bacillota</taxon>
        <taxon>Bacilli</taxon>
        <taxon>Bacillales</taxon>
        <taxon>Caryophanaceae</taxon>
        <taxon>Paenisporosarcina</taxon>
    </lineage>
</organism>
<feature type="region of interest" description="Disordered" evidence="1">
    <location>
        <begin position="1"/>
        <end position="25"/>
    </location>
</feature>
<dbReference type="Proteomes" id="UP000294292">
    <property type="component" value="Chromosome"/>
</dbReference>
<protein>
    <submittedName>
        <fullName evidence="2">Uncharacterized protein</fullName>
    </submittedName>
</protein>
<dbReference type="OrthoDB" id="2454814at2"/>
<sequence>MKKKVFTEEDRQLAPGPFGDNPDNVKTDKISLFDMHEDMMFTDVLLVEELNKQVINDPARKVTKDPSANEEIHPN</sequence>
<reference evidence="2 3" key="1">
    <citation type="submission" date="2019-03" db="EMBL/GenBank/DDBJ databases">
        <title>Complete genome sequence of Paenisporosarcina antarctica CGMCC 1.6503T.</title>
        <authorList>
            <person name="Rong J.-C."/>
            <person name="Chi N.-Y."/>
            <person name="Zhang Q.-F."/>
        </authorList>
    </citation>
    <scope>NUCLEOTIDE SEQUENCE [LARGE SCALE GENOMIC DNA]</scope>
    <source>
        <strain evidence="2 3">CGMCC 1.6503</strain>
    </source>
</reference>
<evidence type="ECO:0000313" key="3">
    <source>
        <dbReference type="Proteomes" id="UP000294292"/>
    </source>
</evidence>